<proteinExistence type="predicted"/>
<organism evidence="2 4">
    <name type="scientific">Pteropus vampyrus</name>
    <name type="common">Large flying fox</name>
    <dbReference type="NCBI Taxonomy" id="132908"/>
    <lineage>
        <taxon>Eukaryota</taxon>
        <taxon>Metazoa</taxon>
        <taxon>Chordata</taxon>
        <taxon>Craniata</taxon>
        <taxon>Vertebrata</taxon>
        <taxon>Euteleostomi</taxon>
        <taxon>Mammalia</taxon>
        <taxon>Eutheria</taxon>
        <taxon>Laurasiatheria</taxon>
        <taxon>Chiroptera</taxon>
        <taxon>Yinpterochiroptera</taxon>
        <taxon>Pteropodoidea</taxon>
        <taxon>Pteropodidae</taxon>
        <taxon>Pteropodinae</taxon>
        <taxon>Pteropus</taxon>
    </lineage>
</organism>
<evidence type="ECO:0000313" key="2">
    <source>
        <dbReference type="Proteomes" id="UP000515202"/>
    </source>
</evidence>
<feature type="region of interest" description="Disordered" evidence="1">
    <location>
        <begin position="316"/>
        <end position="382"/>
    </location>
</feature>
<name>A0A6P6CMM4_PTEVA</name>
<keyword evidence="2" id="KW-1185">Reference proteome</keyword>
<feature type="compositionally biased region" description="Gly residues" evidence="1">
    <location>
        <begin position="83"/>
        <end position="94"/>
    </location>
</feature>
<dbReference type="AlphaFoldDB" id="A0A6P6CMM4"/>
<dbReference type="GeneID" id="111742273"/>
<dbReference type="RefSeq" id="XP_023388552.1">
    <property type="nucleotide sequence ID" value="XM_023532784.1"/>
</dbReference>
<evidence type="ECO:0000256" key="1">
    <source>
        <dbReference type="SAM" id="MobiDB-lite"/>
    </source>
</evidence>
<dbReference type="KEGG" id="pvp:111742273"/>
<dbReference type="RefSeq" id="XP_023388554.1">
    <property type="nucleotide sequence ID" value="XM_023532786.1"/>
</dbReference>
<reference evidence="3 4" key="1">
    <citation type="submission" date="2025-04" db="UniProtKB">
        <authorList>
            <consortium name="RefSeq"/>
        </authorList>
    </citation>
    <scope>IDENTIFICATION</scope>
    <source>
        <tissue evidence="3 4">Kidney</tissue>
    </source>
</reference>
<feature type="region of interest" description="Disordered" evidence="1">
    <location>
        <begin position="227"/>
        <end position="257"/>
    </location>
</feature>
<dbReference type="Proteomes" id="UP000515202">
    <property type="component" value="Unplaced"/>
</dbReference>
<feature type="compositionally biased region" description="Low complexity" evidence="1">
    <location>
        <begin position="326"/>
        <end position="342"/>
    </location>
</feature>
<feature type="region of interest" description="Disordered" evidence="1">
    <location>
        <begin position="75"/>
        <end position="94"/>
    </location>
</feature>
<gene>
    <name evidence="3 4" type="primary">LOC111742273</name>
</gene>
<protein>
    <submittedName>
        <fullName evidence="3 4">Collagen alpha-1(I) chain-like</fullName>
    </submittedName>
</protein>
<accession>A0A6P6CMM4</accession>
<evidence type="ECO:0000313" key="4">
    <source>
        <dbReference type="RefSeq" id="XP_023388554.1"/>
    </source>
</evidence>
<evidence type="ECO:0000313" key="3">
    <source>
        <dbReference type="RefSeq" id="XP_023388552.1"/>
    </source>
</evidence>
<sequence>MFLNYELELEPRSLAPETVASRLSASSWGCRASLHSHMLMGLSSASQDTGPGRVKPLDKGAWFWLGELGWWAQAGEPGDEGGRAGGWGPWGPAGGKLGPLPRGVACSSLPTGTAPGHGCPHNGRPCGPHGASAISWRPHRGRGAAGKGFVTSTPKPDLGGTEACVCPKSSCRGGRKACPCRWHRPLTQGSAWTVPGSPARPFTLQPGAGVLRGLGRVSGPLWAATAPPRQEVPTCQPRASGAGAGSTGWGQTQPPQHGQWQLRGWLFLGLPGEFRNLALAHALPSPSPSLPFLRAPGHPAPHRGPWGRACCPVRQGPVTDEETEPGRLLPALPGGLHGPRAASSAGLPHRTPDQPIPSRAPTFLGARHHHPHLGTAAPRPSA</sequence>